<dbReference type="SUPFAM" id="SSF56935">
    <property type="entry name" value="Porins"/>
    <property type="match status" value="1"/>
</dbReference>
<dbReference type="InterPro" id="IPR037066">
    <property type="entry name" value="Plug_dom_sf"/>
</dbReference>
<feature type="chain" id="PRO_5020497372" evidence="10">
    <location>
        <begin position="38"/>
        <end position="979"/>
    </location>
</feature>
<keyword evidence="10" id="KW-0732">Signal</keyword>
<keyword evidence="6 8" id="KW-0472">Membrane</keyword>
<comment type="subcellular location">
    <subcellularLocation>
        <location evidence="1 8">Cell outer membrane</location>
        <topology evidence="1 8">Multi-pass membrane protein</topology>
    </subcellularLocation>
</comment>
<feature type="domain" description="TonB-dependent receptor plug" evidence="12">
    <location>
        <begin position="68"/>
        <end position="185"/>
    </location>
</feature>
<keyword evidence="5 9" id="KW-0798">TonB box</keyword>
<evidence type="ECO:0000256" key="6">
    <source>
        <dbReference type="ARBA" id="ARBA00023136"/>
    </source>
</evidence>
<dbReference type="PROSITE" id="PS52016">
    <property type="entry name" value="TONB_DEPENDENT_REC_3"/>
    <property type="match status" value="1"/>
</dbReference>
<name>A0A4R6XUE2_9GAMM</name>
<accession>A0A4R6XUE2</accession>
<sequence>MIRGAKLKNDSEKNWKINPLSKAVALALAVTSVNVQAQDDSDDGDDVVDSGKIVVTGSRIRRDELNDTVPIEVIIADDAIDRGLTTVGQLLRESTLASGSAQITSAISTAFVTNGGQGAETLSLRGLGANRTLVLLNGRRAGPAGTRGGVSSFDFNTIPLSGVERVEILKDGASSLYGSDAVAGVVNIITKEGDGAGIEFFTSQPAESGGERSRFSATWGKTFSKGNIRITADYDKQSELAQGDRDYFACGERYYFDASSNARADIIDPRTGNPHCTDLLWGHVWLYDYGGANVTGNLAQFDYDGDLGQYIDPVAPAVNPEDITMPPGFFLVTGTSPVVNADHPFQDLQSLIPESSRATVLATGSFQFSDRVEGYAEVLLNRRKTTSNSYRQFWGYIYNENFFAGNPLSAGWTGAQWLSPTPITDHSGQVTEVDYTRFVAGLSGEMGDNGWYWDVSLQHSESDGDYTNKIIFNDAITDQNWLSGSCVGSVTSVNGVPCIDIPWLDPQFLAGNISPEVRAFLFGIDKGNTEYEQTTIEASMTGDLFEMPGGYAATAFGIQYQHDGIKDTPGPQTLAGNLWGSTSAGITKGATETYAVFGELQLPLLADLPAVEELNLTLSARYTDVPDAGQDTTYKAGLAWHIGGGVTVRGSFGTSFRAPALYELFLADQTSFVGSRTIDPCVNYGTNYVPGDNIYDNCAADGFAPDYAGGAISATVQTGGGFGILESETSESQTWGVVWRPENIDLSVSLDYFDFLIEDEVTQLGAANIVGQCYNSNNFGTDPLCDQFDRDPLDNRITLVRDSFINIAEQSNKGYDFRIDYATEIPWGELAISTQHTYQKESRRGLFEDTVEEFNGTVGEPKHTANLNVRFNRNDWYVNWFTNYIGDSDNSEFNAEFTTFLGQDIRRVVRTPSVAYHSLSYGYKHTESGWSTTVGVRNLMDKEPPRLSRGGGTRVGNSAFYSQYDWLGRSYFVNLKYDF</sequence>
<keyword evidence="2 8" id="KW-0813">Transport</keyword>
<comment type="caution">
    <text evidence="13">The sequence shown here is derived from an EMBL/GenBank/DDBJ whole genome shotgun (WGS) entry which is preliminary data.</text>
</comment>
<evidence type="ECO:0000256" key="9">
    <source>
        <dbReference type="RuleBase" id="RU003357"/>
    </source>
</evidence>
<dbReference type="PANTHER" id="PTHR47234">
    <property type="match status" value="1"/>
</dbReference>
<evidence type="ECO:0000256" key="10">
    <source>
        <dbReference type="SAM" id="SignalP"/>
    </source>
</evidence>
<evidence type="ECO:0000259" key="12">
    <source>
        <dbReference type="Pfam" id="PF07715"/>
    </source>
</evidence>
<keyword evidence="14" id="KW-1185">Reference proteome</keyword>
<dbReference type="Proteomes" id="UP000295724">
    <property type="component" value="Unassembled WGS sequence"/>
</dbReference>
<evidence type="ECO:0000256" key="8">
    <source>
        <dbReference type="PROSITE-ProRule" id="PRU01360"/>
    </source>
</evidence>
<keyword evidence="7 8" id="KW-0998">Cell outer membrane</keyword>
<comment type="similarity">
    <text evidence="8 9">Belongs to the TonB-dependent receptor family.</text>
</comment>
<dbReference type="AlphaFoldDB" id="A0A4R6XUE2"/>
<dbReference type="GO" id="GO:0009279">
    <property type="term" value="C:cell outer membrane"/>
    <property type="evidence" value="ECO:0007669"/>
    <property type="project" value="UniProtKB-SubCell"/>
</dbReference>
<evidence type="ECO:0000259" key="11">
    <source>
        <dbReference type="Pfam" id="PF00593"/>
    </source>
</evidence>
<evidence type="ECO:0000256" key="7">
    <source>
        <dbReference type="ARBA" id="ARBA00023237"/>
    </source>
</evidence>
<evidence type="ECO:0000313" key="14">
    <source>
        <dbReference type="Proteomes" id="UP000295724"/>
    </source>
</evidence>
<evidence type="ECO:0000313" key="13">
    <source>
        <dbReference type="EMBL" id="TDR23612.1"/>
    </source>
</evidence>
<feature type="signal peptide" evidence="10">
    <location>
        <begin position="1"/>
        <end position="37"/>
    </location>
</feature>
<keyword evidence="4 8" id="KW-0812">Transmembrane</keyword>
<proteinExistence type="inferred from homology"/>
<organism evidence="13 14">
    <name type="scientific">Marinicella litoralis</name>
    <dbReference type="NCBI Taxonomy" id="644220"/>
    <lineage>
        <taxon>Bacteria</taxon>
        <taxon>Pseudomonadati</taxon>
        <taxon>Pseudomonadota</taxon>
        <taxon>Gammaproteobacteria</taxon>
        <taxon>Lysobacterales</taxon>
        <taxon>Marinicellaceae</taxon>
        <taxon>Marinicella</taxon>
    </lineage>
</organism>
<dbReference type="Gene3D" id="2.40.170.20">
    <property type="entry name" value="TonB-dependent receptor, beta-barrel domain"/>
    <property type="match status" value="1"/>
</dbReference>
<keyword evidence="3 8" id="KW-1134">Transmembrane beta strand</keyword>
<dbReference type="InterPro" id="IPR012910">
    <property type="entry name" value="Plug_dom"/>
</dbReference>
<dbReference type="InterPro" id="IPR000531">
    <property type="entry name" value="Beta-barrel_TonB"/>
</dbReference>
<dbReference type="RefSeq" id="WP_099017762.1">
    <property type="nucleotide sequence ID" value="NZ_NIHB01000001.1"/>
</dbReference>
<evidence type="ECO:0000256" key="3">
    <source>
        <dbReference type="ARBA" id="ARBA00022452"/>
    </source>
</evidence>
<evidence type="ECO:0000256" key="5">
    <source>
        <dbReference type="ARBA" id="ARBA00023077"/>
    </source>
</evidence>
<evidence type="ECO:0000256" key="2">
    <source>
        <dbReference type="ARBA" id="ARBA00022448"/>
    </source>
</evidence>
<dbReference type="Gene3D" id="2.170.130.10">
    <property type="entry name" value="TonB-dependent receptor, plug domain"/>
    <property type="match status" value="1"/>
</dbReference>
<dbReference type="OrthoDB" id="176248at2"/>
<reference evidence="13 14" key="1">
    <citation type="submission" date="2019-03" db="EMBL/GenBank/DDBJ databases">
        <title>Genomic Encyclopedia of Type Strains, Phase IV (KMG-IV): sequencing the most valuable type-strain genomes for metagenomic binning, comparative biology and taxonomic classification.</title>
        <authorList>
            <person name="Goeker M."/>
        </authorList>
    </citation>
    <scope>NUCLEOTIDE SEQUENCE [LARGE SCALE GENOMIC DNA]</scope>
    <source>
        <strain evidence="13 14">DSM 25488</strain>
    </source>
</reference>
<evidence type="ECO:0000256" key="1">
    <source>
        <dbReference type="ARBA" id="ARBA00004571"/>
    </source>
</evidence>
<evidence type="ECO:0000256" key="4">
    <source>
        <dbReference type="ARBA" id="ARBA00022692"/>
    </source>
</evidence>
<dbReference type="Pfam" id="PF00593">
    <property type="entry name" value="TonB_dep_Rec_b-barrel"/>
    <property type="match status" value="1"/>
</dbReference>
<protein>
    <submittedName>
        <fullName evidence="13">Iron complex outermembrane receptor protein</fullName>
    </submittedName>
</protein>
<dbReference type="InterPro" id="IPR036942">
    <property type="entry name" value="Beta-barrel_TonB_sf"/>
</dbReference>
<keyword evidence="13" id="KW-0675">Receptor</keyword>
<gene>
    <name evidence="13" type="ORF">C8D91_0476</name>
</gene>
<dbReference type="Pfam" id="PF07715">
    <property type="entry name" value="Plug"/>
    <property type="match status" value="1"/>
</dbReference>
<feature type="domain" description="TonB-dependent receptor-like beta-barrel" evidence="11">
    <location>
        <begin position="391"/>
        <end position="939"/>
    </location>
</feature>
<dbReference type="PANTHER" id="PTHR47234:SF2">
    <property type="entry name" value="TONB-DEPENDENT RECEPTOR"/>
    <property type="match status" value="1"/>
</dbReference>
<dbReference type="InterPro" id="IPR039426">
    <property type="entry name" value="TonB-dep_rcpt-like"/>
</dbReference>
<dbReference type="EMBL" id="SNZB01000001">
    <property type="protein sequence ID" value="TDR23612.1"/>
    <property type="molecule type" value="Genomic_DNA"/>
</dbReference>